<gene>
    <name evidence="3" type="ORF">GFC01_18140</name>
</gene>
<evidence type="ECO:0000256" key="1">
    <source>
        <dbReference type="SAM" id="MobiDB-lite"/>
    </source>
</evidence>
<keyword evidence="4" id="KW-1185">Reference proteome</keyword>
<dbReference type="GO" id="GO:0006605">
    <property type="term" value="P:protein targeting"/>
    <property type="evidence" value="ECO:0007669"/>
    <property type="project" value="InterPro"/>
</dbReference>
<dbReference type="SUPFAM" id="SSF81886">
    <property type="entry name" value="Helical scaffold and wing domains of SecA"/>
    <property type="match status" value="1"/>
</dbReference>
<dbReference type="Gene3D" id="1.10.3060.10">
    <property type="entry name" value="Helical scaffold and wing domains of SecA"/>
    <property type="match status" value="1"/>
</dbReference>
<dbReference type="PANTHER" id="PTHR30612:SF0">
    <property type="entry name" value="CHLOROPLAST PROTEIN-TRANSPORTING ATPASE"/>
    <property type="match status" value="1"/>
</dbReference>
<feature type="non-terminal residue" evidence="3">
    <location>
        <position position="145"/>
    </location>
</feature>
<sequence>LDEGAITVKDIFGKEADEITTFIMDRIKEKYDAKEETFGEEQMREFEKVIVLRAVDSKWMDHIDAMDQLRQGIHLRAYAQTNPLREYQMEGFAMFEHMVASIEDDVAKYVLKSEIQNNLEREEVVQGQTTAHQPQEGDEEKTVKK</sequence>
<organism evidence="3 4">
    <name type="scientific">Desulfofundulus thermobenzoicus</name>
    <dbReference type="NCBI Taxonomy" id="29376"/>
    <lineage>
        <taxon>Bacteria</taxon>
        <taxon>Bacillati</taxon>
        <taxon>Bacillota</taxon>
        <taxon>Clostridia</taxon>
        <taxon>Eubacteriales</taxon>
        <taxon>Peptococcaceae</taxon>
        <taxon>Desulfofundulus</taxon>
    </lineage>
</organism>
<feature type="non-terminal residue" evidence="3">
    <location>
        <position position="1"/>
    </location>
</feature>
<dbReference type="GO" id="GO:0017038">
    <property type="term" value="P:protein import"/>
    <property type="evidence" value="ECO:0007669"/>
    <property type="project" value="InterPro"/>
</dbReference>
<evidence type="ECO:0000313" key="3">
    <source>
        <dbReference type="EMBL" id="MQL54132.1"/>
    </source>
</evidence>
<dbReference type="GO" id="GO:0031522">
    <property type="term" value="C:cell envelope Sec protein transport complex"/>
    <property type="evidence" value="ECO:0007669"/>
    <property type="project" value="TreeGrafter"/>
</dbReference>
<dbReference type="InterPro" id="IPR011116">
    <property type="entry name" value="SecA_Wing/Scaffold"/>
</dbReference>
<comment type="caution">
    <text evidence="3">The sequence shown here is derived from an EMBL/GenBank/DDBJ whole genome shotgun (WGS) entry which is preliminary data.</text>
</comment>
<name>A0A6N7IVN1_9FIRM</name>
<accession>A0A6N7IVN1</accession>
<dbReference type="InterPro" id="IPR036266">
    <property type="entry name" value="SecA_Wing/Scaffold_sf"/>
</dbReference>
<dbReference type="Proteomes" id="UP000441717">
    <property type="component" value="Unassembled WGS sequence"/>
</dbReference>
<dbReference type="AlphaFoldDB" id="A0A6N7IVN1"/>
<dbReference type="GO" id="GO:0043952">
    <property type="term" value="P:protein transport by the Sec complex"/>
    <property type="evidence" value="ECO:0007669"/>
    <property type="project" value="TreeGrafter"/>
</dbReference>
<feature type="region of interest" description="Disordered" evidence="1">
    <location>
        <begin position="123"/>
        <end position="145"/>
    </location>
</feature>
<dbReference type="Pfam" id="PF07516">
    <property type="entry name" value="SecA_SW"/>
    <property type="match status" value="1"/>
</dbReference>
<feature type="domain" description="SecA Wing/Scaffold" evidence="2">
    <location>
        <begin position="7"/>
        <end position="113"/>
    </location>
</feature>
<dbReference type="GO" id="GO:0005829">
    <property type="term" value="C:cytosol"/>
    <property type="evidence" value="ECO:0007669"/>
    <property type="project" value="TreeGrafter"/>
</dbReference>
<evidence type="ECO:0000259" key="2">
    <source>
        <dbReference type="Pfam" id="PF07516"/>
    </source>
</evidence>
<dbReference type="GO" id="GO:0005524">
    <property type="term" value="F:ATP binding"/>
    <property type="evidence" value="ECO:0007669"/>
    <property type="project" value="InterPro"/>
</dbReference>
<protein>
    <submittedName>
        <fullName evidence="3">Preprotein translocase subunit SecA</fullName>
    </submittedName>
</protein>
<dbReference type="EMBL" id="WHYR01000208">
    <property type="protein sequence ID" value="MQL54132.1"/>
    <property type="molecule type" value="Genomic_DNA"/>
</dbReference>
<dbReference type="GO" id="GO:0005886">
    <property type="term" value="C:plasma membrane"/>
    <property type="evidence" value="ECO:0007669"/>
    <property type="project" value="TreeGrafter"/>
</dbReference>
<dbReference type="GO" id="GO:0006886">
    <property type="term" value="P:intracellular protein transport"/>
    <property type="evidence" value="ECO:0007669"/>
    <property type="project" value="InterPro"/>
</dbReference>
<evidence type="ECO:0000313" key="4">
    <source>
        <dbReference type="Proteomes" id="UP000441717"/>
    </source>
</evidence>
<dbReference type="InterPro" id="IPR000185">
    <property type="entry name" value="SecA"/>
</dbReference>
<reference evidence="3 4" key="1">
    <citation type="submission" date="2019-10" db="EMBL/GenBank/DDBJ databases">
        <title>Comparative genomics of sulfur disproportionating microorganisms.</title>
        <authorList>
            <person name="Ward L.M."/>
            <person name="Bertran E."/>
            <person name="Johnston D."/>
        </authorList>
    </citation>
    <scope>NUCLEOTIDE SEQUENCE [LARGE SCALE GENOMIC DNA]</scope>
    <source>
        <strain evidence="3 4">DSM 14055</strain>
    </source>
</reference>
<dbReference type="PANTHER" id="PTHR30612">
    <property type="entry name" value="SECA INNER MEMBRANE COMPONENT OF SEC PROTEIN SECRETION SYSTEM"/>
    <property type="match status" value="1"/>
</dbReference>
<proteinExistence type="predicted"/>